<comment type="caution">
    <text evidence="2">The sequence shown here is derived from an EMBL/GenBank/DDBJ whole genome shotgun (WGS) entry which is preliminary data.</text>
</comment>
<sequence length="269" mass="29624">MSCRDTPVGEDDLQAYVDGRLSAERQPKFEAYLAERPETAAALERDREIAEGLRQRLAFKADEPIPTRLRIANIRAARHDRFAATRLRIAAVMGWVILGSAGGWLANDVLRAPLLPTRVAVMADEAIAAHRTFVVEVAHPVEVRADEEAHLLQWLSKRLGTRLSAPDLTALGYRLMGGRLLPAGAGPAAMLMYDDDQGTRLTLFIKTDEKDETSFQFVEEDGVSAFFWRDAGLGYVVSAQASRERLMQAATAVYESLNRPASSLSGQTL</sequence>
<evidence type="ECO:0000313" key="3">
    <source>
        <dbReference type="Proteomes" id="UP000613160"/>
    </source>
</evidence>
<protein>
    <submittedName>
        <fullName evidence="2">Anti-sigma factor</fullName>
    </submittedName>
</protein>
<dbReference type="EMBL" id="BMJJ01000002">
    <property type="protein sequence ID" value="GGD11214.1"/>
    <property type="molecule type" value="Genomic_DNA"/>
</dbReference>
<evidence type="ECO:0000313" key="2">
    <source>
        <dbReference type="EMBL" id="GGD11214.1"/>
    </source>
</evidence>
<name>A0A917D933_9HYPH</name>
<keyword evidence="3" id="KW-1185">Reference proteome</keyword>
<dbReference type="Proteomes" id="UP000613160">
    <property type="component" value="Unassembled WGS sequence"/>
</dbReference>
<dbReference type="RefSeq" id="WP_188849724.1">
    <property type="nucleotide sequence ID" value="NZ_BMJJ01000002.1"/>
</dbReference>
<keyword evidence="1" id="KW-0812">Transmembrane</keyword>
<proteinExistence type="predicted"/>
<organism evidence="2 3">
    <name type="scientific">Aureimonas glaciei</name>
    <dbReference type="NCBI Taxonomy" id="1776957"/>
    <lineage>
        <taxon>Bacteria</taxon>
        <taxon>Pseudomonadati</taxon>
        <taxon>Pseudomonadota</taxon>
        <taxon>Alphaproteobacteria</taxon>
        <taxon>Hyphomicrobiales</taxon>
        <taxon>Aurantimonadaceae</taxon>
        <taxon>Aureimonas</taxon>
    </lineage>
</organism>
<reference evidence="2" key="1">
    <citation type="journal article" date="2014" name="Int. J. Syst. Evol. Microbiol.">
        <title>Complete genome sequence of Corynebacterium casei LMG S-19264T (=DSM 44701T), isolated from a smear-ripened cheese.</title>
        <authorList>
            <consortium name="US DOE Joint Genome Institute (JGI-PGF)"/>
            <person name="Walter F."/>
            <person name="Albersmeier A."/>
            <person name="Kalinowski J."/>
            <person name="Ruckert C."/>
        </authorList>
    </citation>
    <scope>NUCLEOTIDE SEQUENCE</scope>
    <source>
        <strain evidence="2">CGMCC 1.15493</strain>
    </source>
</reference>
<gene>
    <name evidence="2" type="ORF">GCM10011335_12760</name>
</gene>
<keyword evidence="1" id="KW-0472">Membrane</keyword>
<evidence type="ECO:0000256" key="1">
    <source>
        <dbReference type="SAM" id="Phobius"/>
    </source>
</evidence>
<feature type="transmembrane region" description="Helical" evidence="1">
    <location>
        <begin position="87"/>
        <end position="106"/>
    </location>
</feature>
<keyword evidence="1" id="KW-1133">Transmembrane helix</keyword>
<reference evidence="2" key="2">
    <citation type="submission" date="2020-09" db="EMBL/GenBank/DDBJ databases">
        <authorList>
            <person name="Sun Q."/>
            <person name="Zhou Y."/>
        </authorList>
    </citation>
    <scope>NUCLEOTIDE SEQUENCE</scope>
    <source>
        <strain evidence="2">CGMCC 1.15493</strain>
    </source>
</reference>
<dbReference type="AlphaFoldDB" id="A0A917D933"/>
<accession>A0A917D933</accession>